<dbReference type="EMBL" id="JAPNKE010000002">
    <property type="protein sequence ID" value="MCY1012511.1"/>
    <property type="molecule type" value="Genomic_DNA"/>
</dbReference>
<accession>A0A9X3EYN6</accession>
<dbReference type="AlphaFoldDB" id="A0A9X3EYN6"/>
<evidence type="ECO:0000313" key="2">
    <source>
        <dbReference type="Proteomes" id="UP001150924"/>
    </source>
</evidence>
<keyword evidence="2" id="KW-1185">Reference proteome</keyword>
<sequence length="201" mass="21638">MQKYLLFTAGAASFALLTACDSEVDELTPEEWAETQVSPRCSTNGQHHFSAPLIAHPANPSLSASMTNSSPSASYGGKSCGDHYVIEATNVDNFWIHPHLLVSPFWAGPPLTQSQCAWTVLFYDVSIFYDGAWHQRVATFDTGSWDGTKCVIGGPVEIYDPNKEAEKVQVAVKAVYLDGSGEHTGKVGASVIRTSILLGVS</sequence>
<proteinExistence type="predicted"/>
<gene>
    <name evidence="1" type="ORF">OV079_44670</name>
</gene>
<reference evidence="1" key="1">
    <citation type="submission" date="2022-11" db="EMBL/GenBank/DDBJ databases">
        <title>Minimal conservation of predation-associated metabolite biosynthetic gene clusters underscores biosynthetic potential of Myxococcota including descriptions for ten novel species: Archangium lansinium sp. nov., Myxococcus landrumus sp. nov., Nannocystis bai.</title>
        <authorList>
            <person name="Ahearne A."/>
            <person name="Stevens C."/>
            <person name="Phillips K."/>
        </authorList>
    </citation>
    <scope>NUCLEOTIDE SEQUENCE</scope>
    <source>
        <strain evidence="1">Na p29</strain>
    </source>
</reference>
<organism evidence="1 2">
    <name type="scientific">Nannocystis pusilla</name>
    <dbReference type="NCBI Taxonomy" id="889268"/>
    <lineage>
        <taxon>Bacteria</taxon>
        <taxon>Pseudomonadati</taxon>
        <taxon>Myxococcota</taxon>
        <taxon>Polyangia</taxon>
        <taxon>Nannocystales</taxon>
        <taxon>Nannocystaceae</taxon>
        <taxon>Nannocystis</taxon>
    </lineage>
</organism>
<comment type="caution">
    <text evidence="1">The sequence shown here is derived from an EMBL/GenBank/DDBJ whole genome shotgun (WGS) entry which is preliminary data.</text>
</comment>
<evidence type="ECO:0000313" key="1">
    <source>
        <dbReference type="EMBL" id="MCY1012511.1"/>
    </source>
</evidence>
<dbReference type="Proteomes" id="UP001150924">
    <property type="component" value="Unassembled WGS sequence"/>
</dbReference>
<dbReference type="PROSITE" id="PS51257">
    <property type="entry name" value="PROKAR_LIPOPROTEIN"/>
    <property type="match status" value="1"/>
</dbReference>
<protein>
    <recommendedName>
        <fullName evidence="3">Lipoprotein</fullName>
    </recommendedName>
</protein>
<name>A0A9X3EYN6_9BACT</name>
<evidence type="ECO:0008006" key="3">
    <source>
        <dbReference type="Google" id="ProtNLM"/>
    </source>
</evidence>
<dbReference type="RefSeq" id="WP_267775960.1">
    <property type="nucleotide sequence ID" value="NZ_JAPNKE010000002.1"/>
</dbReference>